<dbReference type="InterPro" id="IPR037069">
    <property type="entry name" value="AcylCoA_DH/ox_N_sf"/>
</dbReference>
<gene>
    <name evidence="3" type="ORF">SAMN02745117_02431</name>
</gene>
<dbReference type="Gene3D" id="1.10.540.10">
    <property type="entry name" value="Acyl-CoA dehydrogenase/oxidase, N-terminal domain"/>
    <property type="match status" value="1"/>
</dbReference>
<dbReference type="Gene3D" id="1.20.140.10">
    <property type="entry name" value="Butyryl-CoA Dehydrogenase, subunit A, domain 3"/>
    <property type="match status" value="1"/>
</dbReference>
<dbReference type="PANTHER" id="PTHR43884:SF12">
    <property type="entry name" value="ISOVALERYL-COA DEHYDROGENASE, MITOCHONDRIAL-RELATED"/>
    <property type="match status" value="1"/>
</dbReference>
<keyword evidence="4" id="KW-1185">Reference proteome</keyword>
<evidence type="ECO:0000313" key="3">
    <source>
        <dbReference type="EMBL" id="SHF68846.1"/>
    </source>
</evidence>
<dbReference type="Proteomes" id="UP000184327">
    <property type="component" value="Unassembled WGS sequence"/>
</dbReference>
<dbReference type="PANTHER" id="PTHR43884">
    <property type="entry name" value="ACYL-COA DEHYDROGENASE"/>
    <property type="match status" value="1"/>
</dbReference>
<feature type="domain" description="Acyl-CoA dehydrogenase C-terminal" evidence="2">
    <location>
        <begin position="260"/>
        <end position="398"/>
    </location>
</feature>
<proteinExistence type="predicted"/>
<dbReference type="OrthoDB" id="6184213at2"/>
<dbReference type="Gene3D" id="2.40.110.10">
    <property type="entry name" value="Butyryl-CoA Dehydrogenase, subunit A, domain 2"/>
    <property type="match status" value="1"/>
</dbReference>
<dbReference type="Pfam" id="PF08028">
    <property type="entry name" value="Acyl-CoA_dh_2"/>
    <property type="match status" value="1"/>
</dbReference>
<dbReference type="InterPro" id="IPR013107">
    <property type="entry name" value="Acyl-CoA_DH_C"/>
</dbReference>
<name>A0A1M5DPL4_9BURK</name>
<dbReference type="InterPro" id="IPR009100">
    <property type="entry name" value="AcylCoA_DH/oxidase_NM_dom_sf"/>
</dbReference>
<dbReference type="GO" id="GO:0050660">
    <property type="term" value="F:flavin adenine dinucleotide binding"/>
    <property type="evidence" value="ECO:0007669"/>
    <property type="project" value="InterPro"/>
</dbReference>
<sequence>MAEESIVEAPDSVARTGAIPAASSTHGPWVRERILASVVEQAHGLQQGVRERERERILPYEAFDAVRSSGLGTLLVPVAYGGPGGSLEDVTQAILTLAAADSNVPHALRLHFNVSALWRLLPPTPFIQRQVERILAGKLFGGASTEQGTAKPGLVTTQLRREGEHYRLQGRKFYSTGTAYADYASISAVDADEKPVTVIVPVQREGLEVVDDWDGFGQRLTASGSLLLNDVRVEEAEVLHESTLNLGLASRHVSAWRQLILVATAAGIVRALVRETQDYVRTRGRAALHSSADSAREDPFVQHVIGDIAAHSHAIDVLVLDAARALERGAQAIVRKASDAEDVVLQGGLATAKTQLIVSKLALYAGQQLFEAGGASATSSHLLLDRHWRNLRTIFSHNPLTHKARVVGDYHLNGTTTQFEQGRVF</sequence>
<evidence type="ECO:0000259" key="2">
    <source>
        <dbReference type="Pfam" id="PF08028"/>
    </source>
</evidence>
<evidence type="ECO:0000313" key="4">
    <source>
        <dbReference type="Proteomes" id="UP000184327"/>
    </source>
</evidence>
<dbReference type="GO" id="GO:0006552">
    <property type="term" value="P:L-leucine catabolic process"/>
    <property type="evidence" value="ECO:0007669"/>
    <property type="project" value="TreeGrafter"/>
</dbReference>
<dbReference type="EMBL" id="FQUZ01000035">
    <property type="protein sequence ID" value="SHF68846.1"/>
    <property type="molecule type" value="Genomic_DNA"/>
</dbReference>
<dbReference type="STRING" id="1122156.SAMN02745117_02431"/>
<organism evidence="3 4">
    <name type="scientific">Lampropedia hyalina DSM 16112</name>
    <dbReference type="NCBI Taxonomy" id="1122156"/>
    <lineage>
        <taxon>Bacteria</taxon>
        <taxon>Pseudomonadati</taxon>
        <taxon>Pseudomonadota</taxon>
        <taxon>Betaproteobacteria</taxon>
        <taxon>Burkholderiales</taxon>
        <taxon>Comamonadaceae</taxon>
        <taxon>Lampropedia</taxon>
    </lineage>
</organism>
<dbReference type="SUPFAM" id="SSF56645">
    <property type="entry name" value="Acyl-CoA dehydrogenase NM domain-like"/>
    <property type="match status" value="1"/>
</dbReference>
<evidence type="ECO:0000256" key="1">
    <source>
        <dbReference type="ARBA" id="ARBA00023002"/>
    </source>
</evidence>
<dbReference type="AlphaFoldDB" id="A0A1M5DPL4"/>
<keyword evidence="1" id="KW-0560">Oxidoreductase</keyword>
<reference evidence="3 4" key="1">
    <citation type="submission" date="2016-11" db="EMBL/GenBank/DDBJ databases">
        <authorList>
            <person name="Jaros S."/>
            <person name="Januszkiewicz K."/>
            <person name="Wedrychowicz H."/>
        </authorList>
    </citation>
    <scope>NUCLEOTIDE SEQUENCE [LARGE SCALE GENOMIC DNA]</scope>
    <source>
        <strain evidence="3 4">DSM 16112</strain>
    </source>
</reference>
<dbReference type="InterPro" id="IPR046373">
    <property type="entry name" value="Acyl-CoA_Oxase/DH_mid-dom_sf"/>
</dbReference>
<dbReference type="GO" id="GO:0008470">
    <property type="term" value="F:3-methylbutanoyl-CoA dehydrogenase activity"/>
    <property type="evidence" value="ECO:0007669"/>
    <property type="project" value="TreeGrafter"/>
</dbReference>
<dbReference type="SUPFAM" id="SSF47203">
    <property type="entry name" value="Acyl-CoA dehydrogenase C-terminal domain-like"/>
    <property type="match status" value="1"/>
</dbReference>
<protein>
    <submittedName>
        <fullName evidence="3">Acyl-CoA dehydrogenase</fullName>
    </submittedName>
</protein>
<dbReference type="InterPro" id="IPR036250">
    <property type="entry name" value="AcylCo_DH-like_C"/>
</dbReference>
<dbReference type="PIRSF" id="PIRSF016578">
    <property type="entry name" value="HsaA"/>
    <property type="match status" value="1"/>
</dbReference>
<dbReference type="RefSeq" id="WP_084523266.1">
    <property type="nucleotide sequence ID" value="NZ_FQUZ01000035.1"/>
</dbReference>
<accession>A0A1M5DPL4</accession>